<dbReference type="Proteomes" id="UP000536711">
    <property type="component" value="Unassembled WGS sequence"/>
</dbReference>
<comment type="caution">
    <text evidence="1">The sequence shown here is derived from an EMBL/GenBank/DDBJ whole genome shotgun (WGS) entry which is preliminary data.</text>
</comment>
<dbReference type="AlphaFoldDB" id="A0A8H4JHT0"/>
<keyword evidence="2" id="KW-1185">Reference proteome</keyword>
<dbReference type="EMBL" id="JAADJF010000292">
    <property type="protein sequence ID" value="KAF4426558.1"/>
    <property type="molecule type" value="Genomic_DNA"/>
</dbReference>
<dbReference type="OrthoDB" id="5347061at2759"/>
<gene>
    <name evidence="1" type="ORF">FACUT_9868</name>
</gene>
<evidence type="ECO:0000313" key="1">
    <source>
        <dbReference type="EMBL" id="KAF4426558.1"/>
    </source>
</evidence>
<protein>
    <submittedName>
        <fullName evidence="1">Uncharacterized protein</fullName>
    </submittedName>
</protein>
<organism evidence="1 2">
    <name type="scientific">Fusarium acutatum</name>
    <dbReference type="NCBI Taxonomy" id="78861"/>
    <lineage>
        <taxon>Eukaryota</taxon>
        <taxon>Fungi</taxon>
        <taxon>Dikarya</taxon>
        <taxon>Ascomycota</taxon>
        <taxon>Pezizomycotina</taxon>
        <taxon>Sordariomycetes</taxon>
        <taxon>Hypocreomycetidae</taxon>
        <taxon>Hypocreales</taxon>
        <taxon>Nectriaceae</taxon>
        <taxon>Fusarium</taxon>
        <taxon>Fusarium fujikuroi species complex</taxon>
    </lineage>
</organism>
<reference evidence="1 2" key="1">
    <citation type="submission" date="2020-01" db="EMBL/GenBank/DDBJ databases">
        <title>Identification and distribution of gene clusters putatively required for synthesis of sphingolipid metabolism inhibitors in phylogenetically diverse species of the filamentous fungus Fusarium.</title>
        <authorList>
            <person name="Kim H.-S."/>
            <person name="Busman M."/>
            <person name="Brown D.W."/>
            <person name="Divon H."/>
            <person name="Uhlig S."/>
            <person name="Proctor R.H."/>
        </authorList>
    </citation>
    <scope>NUCLEOTIDE SEQUENCE [LARGE SCALE GENOMIC DNA]</scope>
    <source>
        <strain evidence="1 2">NRRL 13308</strain>
    </source>
</reference>
<sequence>MAGLIKHYEHISLQRPILGLWEGTFWTDLAWYSYTPADDKARHGDDIFKGWTWFSSKSKHIHNLFDDLDIYDRGPPPEENSDVKLVHYGCDWAGPPYASD</sequence>
<accession>A0A8H4JHT0</accession>
<evidence type="ECO:0000313" key="2">
    <source>
        <dbReference type="Proteomes" id="UP000536711"/>
    </source>
</evidence>
<name>A0A8H4JHT0_9HYPO</name>
<proteinExistence type="predicted"/>